<keyword evidence="2" id="KW-0479">Metal-binding</keyword>
<dbReference type="Gene3D" id="3.40.140.10">
    <property type="entry name" value="Cytidine Deaminase, domain 2"/>
    <property type="match status" value="1"/>
</dbReference>
<dbReference type="GO" id="GO:0008237">
    <property type="term" value="F:metallopeptidase activity"/>
    <property type="evidence" value="ECO:0007669"/>
    <property type="project" value="UniProtKB-KW"/>
</dbReference>
<keyword evidence="5" id="KW-0482">Metalloprotease</keyword>
<dbReference type="Proteomes" id="UP000049983">
    <property type="component" value="Unassembled WGS sequence"/>
</dbReference>
<dbReference type="OrthoDB" id="7848394at2"/>
<evidence type="ECO:0000313" key="7">
    <source>
        <dbReference type="EMBL" id="CTQ68735.1"/>
    </source>
</evidence>
<evidence type="ECO:0000259" key="6">
    <source>
        <dbReference type="Pfam" id="PF14464"/>
    </source>
</evidence>
<dbReference type="SUPFAM" id="SSF102712">
    <property type="entry name" value="JAB1/MPN domain"/>
    <property type="match status" value="1"/>
</dbReference>
<sequence>MVEDACREYKLRDLEAVYLRELLVNDDLIGHLSATDFLPYAGACRAVTNRIPASRTQVLAGLISAGISDAISNDDALLRIWQLDASLQLQEIRPTIAVTRGNARDWSIIAPASLAGVLSEKRLDALPNETGGALLGLVDIERKRVDILDALPAPKDSRGQPYEFIRGTRGLFRAVDAAIDQTGGLARYIGEWHSHPIGASVQPSATDLAQLAELSLILRADGVPAITLIVGDDGIGINLAEYPRPEEPA</sequence>
<keyword evidence="8" id="KW-1185">Reference proteome</keyword>
<protein>
    <recommendedName>
        <fullName evidence="6">JAB domain-containing protein</fullName>
    </recommendedName>
</protein>
<dbReference type="STRING" id="311410.LA5095_05620"/>
<dbReference type="GO" id="GO:0046872">
    <property type="term" value="F:metal ion binding"/>
    <property type="evidence" value="ECO:0007669"/>
    <property type="project" value="UniProtKB-KW"/>
</dbReference>
<dbReference type="EMBL" id="CXWC01000004">
    <property type="protein sequence ID" value="CTQ68735.1"/>
    <property type="molecule type" value="Genomic_DNA"/>
</dbReference>
<evidence type="ECO:0000256" key="5">
    <source>
        <dbReference type="ARBA" id="ARBA00023049"/>
    </source>
</evidence>
<feature type="domain" description="JAB" evidence="6">
    <location>
        <begin position="112"/>
        <end position="217"/>
    </location>
</feature>
<proteinExistence type="predicted"/>
<dbReference type="GO" id="GO:0006508">
    <property type="term" value="P:proteolysis"/>
    <property type="evidence" value="ECO:0007669"/>
    <property type="project" value="UniProtKB-KW"/>
</dbReference>
<accession>A0A0M6ZKS6</accession>
<keyword evidence="3" id="KW-0378">Hydrolase</keyword>
<evidence type="ECO:0000256" key="4">
    <source>
        <dbReference type="ARBA" id="ARBA00022833"/>
    </source>
</evidence>
<reference evidence="8" key="1">
    <citation type="submission" date="2015-07" db="EMBL/GenBank/DDBJ databases">
        <authorList>
            <person name="Rodrigo-Torres Lidia"/>
            <person name="Arahal R.David."/>
        </authorList>
    </citation>
    <scope>NUCLEOTIDE SEQUENCE [LARGE SCALE GENOMIC DNA]</scope>
    <source>
        <strain evidence="8">CECT 5096</strain>
    </source>
</reference>
<dbReference type="Pfam" id="PF14464">
    <property type="entry name" value="Prok-JAB"/>
    <property type="match status" value="1"/>
</dbReference>
<keyword evidence="1" id="KW-0645">Protease</keyword>
<evidence type="ECO:0000256" key="3">
    <source>
        <dbReference type="ARBA" id="ARBA00022801"/>
    </source>
</evidence>
<evidence type="ECO:0000313" key="8">
    <source>
        <dbReference type="Proteomes" id="UP000049983"/>
    </source>
</evidence>
<dbReference type="RefSeq" id="WP_055121131.1">
    <property type="nucleotide sequence ID" value="NZ_CXWA01000013.1"/>
</dbReference>
<evidence type="ECO:0000256" key="1">
    <source>
        <dbReference type="ARBA" id="ARBA00022670"/>
    </source>
</evidence>
<name>A0A0M6ZKS6_9HYPH</name>
<dbReference type="AlphaFoldDB" id="A0A0M6ZKS6"/>
<organism evidence="7 8">
    <name type="scientific">Roseibium album</name>
    <dbReference type="NCBI Taxonomy" id="311410"/>
    <lineage>
        <taxon>Bacteria</taxon>
        <taxon>Pseudomonadati</taxon>
        <taxon>Pseudomonadota</taxon>
        <taxon>Alphaproteobacteria</taxon>
        <taxon>Hyphomicrobiales</taxon>
        <taxon>Stappiaceae</taxon>
        <taxon>Roseibium</taxon>
    </lineage>
</organism>
<keyword evidence="4" id="KW-0862">Zinc</keyword>
<gene>
    <name evidence="7" type="ORF">LA5096_01889</name>
</gene>
<dbReference type="InterPro" id="IPR028090">
    <property type="entry name" value="JAB_dom_prok"/>
</dbReference>
<dbReference type="GeneID" id="97669291"/>
<evidence type="ECO:0000256" key="2">
    <source>
        <dbReference type="ARBA" id="ARBA00022723"/>
    </source>
</evidence>